<evidence type="ECO:0000313" key="2">
    <source>
        <dbReference type="Proteomes" id="UP000094638"/>
    </source>
</evidence>
<comment type="caution">
    <text evidence="1">The sequence shown here is derived from an EMBL/GenBank/DDBJ whole genome shotgun (WGS) entry which is preliminary data.</text>
</comment>
<accession>A0ABX3BCV6</accession>
<evidence type="ECO:0000313" key="1">
    <source>
        <dbReference type="EMBL" id="OEF54259.1"/>
    </source>
</evidence>
<sequence>MIALCEGSFSIKANEPIWVSKDSDTINGGILSKHTEPQQWCSTLGCALEYENESLVSNEESVFSDKVDRF</sequence>
<protein>
    <submittedName>
        <fullName evidence="1">Uncharacterized protein</fullName>
    </submittedName>
</protein>
<organism evidence="1 2">
    <name type="scientific">Vibrio tasmaniensis 1F-267</name>
    <dbReference type="NCBI Taxonomy" id="1191324"/>
    <lineage>
        <taxon>Bacteria</taxon>
        <taxon>Pseudomonadati</taxon>
        <taxon>Pseudomonadota</taxon>
        <taxon>Gammaproteobacteria</taxon>
        <taxon>Vibrionales</taxon>
        <taxon>Vibrionaceae</taxon>
        <taxon>Vibrio</taxon>
    </lineage>
</organism>
<reference evidence="1 2" key="1">
    <citation type="journal article" date="2012" name="Science">
        <title>Ecological populations of bacteria act as socially cohesive units of antibiotic production and resistance.</title>
        <authorList>
            <person name="Cordero O.X."/>
            <person name="Wildschutte H."/>
            <person name="Kirkup B."/>
            <person name="Proehl S."/>
            <person name="Ngo L."/>
            <person name="Hussain F."/>
            <person name="Le Roux F."/>
            <person name="Mincer T."/>
            <person name="Polz M.F."/>
        </authorList>
    </citation>
    <scope>NUCLEOTIDE SEQUENCE [LARGE SCALE GENOMIC DNA]</scope>
    <source>
        <strain evidence="1 2">1F-267</strain>
    </source>
</reference>
<keyword evidence="2" id="KW-1185">Reference proteome</keyword>
<gene>
    <name evidence="1" type="ORF">A163_03100</name>
</gene>
<proteinExistence type="predicted"/>
<dbReference type="EMBL" id="AJZO02000043">
    <property type="protein sequence ID" value="OEF54259.1"/>
    <property type="molecule type" value="Genomic_DNA"/>
</dbReference>
<name>A0ABX3BCV6_9VIBR</name>
<dbReference type="Proteomes" id="UP000094638">
    <property type="component" value="Unassembled WGS sequence"/>
</dbReference>